<dbReference type="AlphaFoldDB" id="M1XLM1"/>
<sequence>MPRWVAFSALTLVVLALVLFSARASERVVSELAEPTPRPASLSDGADHLDATDRAGVWRAQSSRPGPMAMLANVGASHALLAAVLAVGVWLAEIPLSSLGVGTATAADAIVAGTGLGLAVAAANTLLGGLIDADPSAALRDLLGPESAPGWALLLLVALPVIAGFEELLFRAILIGAFSSGFGISPWLLAVGSSVAFAAGHGAQGRLGIAVTGALGLVLAVVFVMTESLAVVVVAHYVVNAVEFVLAEGIGYEPFGST</sequence>
<keyword evidence="1" id="KW-0472">Membrane</keyword>
<dbReference type="Pfam" id="PF02517">
    <property type="entry name" value="Rce1-like"/>
    <property type="match status" value="1"/>
</dbReference>
<dbReference type="KEGG" id="nmo:Nmlp_3851"/>
<feature type="transmembrane region" description="Helical" evidence="1">
    <location>
        <begin position="209"/>
        <end position="239"/>
    </location>
</feature>
<dbReference type="Proteomes" id="UP000011867">
    <property type="component" value="Chromosome"/>
</dbReference>
<evidence type="ECO:0000313" key="4">
    <source>
        <dbReference type="Proteomes" id="UP000011867"/>
    </source>
</evidence>
<dbReference type="STRING" id="268739.Nmlp_3851"/>
<accession>M1XLM1</accession>
<dbReference type="GO" id="GO:0080120">
    <property type="term" value="P:CAAX-box protein maturation"/>
    <property type="evidence" value="ECO:0007669"/>
    <property type="project" value="UniProtKB-ARBA"/>
</dbReference>
<feature type="transmembrane region" description="Helical" evidence="1">
    <location>
        <begin position="68"/>
        <end position="92"/>
    </location>
</feature>
<feature type="domain" description="CAAX prenyl protease 2/Lysostaphin resistance protein A-like" evidence="2">
    <location>
        <begin position="151"/>
        <end position="242"/>
    </location>
</feature>
<evidence type="ECO:0000256" key="1">
    <source>
        <dbReference type="SAM" id="Phobius"/>
    </source>
</evidence>
<keyword evidence="1" id="KW-1133">Transmembrane helix</keyword>
<dbReference type="EMBL" id="HF582854">
    <property type="protein sequence ID" value="CCQ37963.1"/>
    <property type="molecule type" value="Genomic_DNA"/>
</dbReference>
<organism evidence="3 4">
    <name type="scientific">Natronomonas moolapensis (strain DSM 18674 / CECT 7526 / JCM 14361 / 8.8.11)</name>
    <dbReference type="NCBI Taxonomy" id="268739"/>
    <lineage>
        <taxon>Archaea</taxon>
        <taxon>Methanobacteriati</taxon>
        <taxon>Methanobacteriota</taxon>
        <taxon>Stenosarchaea group</taxon>
        <taxon>Halobacteria</taxon>
        <taxon>Halobacteriales</taxon>
        <taxon>Natronomonadaceae</taxon>
        <taxon>Natronomonas</taxon>
    </lineage>
</organism>
<gene>
    <name evidence="3" type="ordered locus">Nmlp_3851</name>
</gene>
<feature type="transmembrane region" description="Helical" evidence="1">
    <location>
        <begin position="151"/>
        <end position="170"/>
    </location>
</feature>
<evidence type="ECO:0000259" key="2">
    <source>
        <dbReference type="Pfam" id="PF02517"/>
    </source>
</evidence>
<evidence type="ECO:0000313" key="3">
    <source>
        <dbReference type="EMBL" id="CCQ37963.1"/>
    </source>
</evidence>
<dbReference type="InterPro" id="IPR003675">
    <property type="entry name" value="Rce1/LyrA-like_dom"/>
</dbReference>
<dbReference type="RefSeq" id="WP_015410690.1">
    <property type="nucleotide sequence ID" value="NC_020388.1"/>
</dbReference>
<protein>
    <submittedName>
        <fullName evidence="3">Abi/CAAX domain protein</fullName>
    </submittedName>
</protein>
<dbReference type="OrthoDB" id="214851at2157"/>
<reference evidence="3 4" key="1">
    <citation type="journal article" date="2013" name="Genome Announc.">
        <title>Genome of the haloarchaeon Natronomonas moolapensis, a neutrophilic member of a previously haloalkaliphilic genus.</title>
        <authorList>
            <person name="Dyall-Smith M.L."/>
            <person name="Pfeiffer F."/>
            <person name="Oberwinkler T."/>
            <person name="Klee K."/>
            <person name="Rampp M."/>
            <person name="Palm P."/>
            <person name="Gross K."/>
            <person name="Schuster S.C."/>
            <person name="Oesterhelt D."/>
        </authorList>
    </citation>
    <scope>NUCLEOTIDE SEQUENCE [LARGE SCALE GENOMIC DNA]</scope>
    <source>
        <strain evidence="4">DSM 18674 / JCM 14361 / 8.8.11</strain>
    </source>
</reference>
<feature type="transmembrane region" description="Helical" evidence="1">
    <location>
        <begin position="104"/>
        <end position="131"/>
    </location>
</feature>
<name>M1XLM1_NATM8</name>
<dbReference type="GO" id="GO:0004175">
    <property type="term" value="F:endopeptidase activity"/>
    <property type="evidence" value="ECO:0007669"/>
    <property type="project" value="UniProtKB-ARBA"/>
</dbReference>
<keyword evidence="1" id="KW-0812">Transmembrane</keyword>
<dbReference type="eggNOG" id="arCOG02770">
    <property type="taxonomic scope" value="Archaea"/>
</dbReference>
<keyword evidence="4" id="KW-1185">Reference proteome</keyword>
<dbReference type="GeneID" id="14652107"/>
<dbReference type="HOGENOM" id="CLU_061949_0_0_2"/>
<feature type="transmembrane region" description="Helical" evidence="1">
    <location>
        <begin position="182"/>
        <end position="203"/>
    </location>
</feature>
<proteinExistence type="predicted"/>